<dbReference type="PROSITE" id="PS00028">
    <property type="entry name" value="ZINC_FINGER_C2H2_1"/>
    <property type="match status" value="9"/>
</dbReference>
<keyword evidence="7" id="KW-0238">DNA-binding</keyword>
<dbReference type="InterPro" id="IPR013087">
    <property type="entry name" value="Znf_C2H2_type"/>
</dbReference>
<dbReference type="EMBL" id="CAJOBZ010000038">
    <property type="protein sequence ID" value="CAF4901859.1"/>
    <property type="molecule type" value="Genomic_DNA"/>
</dbReference>
<dbReference type="PANTHER" id="PTHR24394:SF29">
    <property type="entry name" value="MYONEURIN"/>
    <property type="match status" value="1"/>
</dbReference>
<evidence type="ECO:0000256" key="3">
    <source>
        <dbReference type="ARBA" id="ARBA00022737"/>
    </source>
</evidence>
<name>A0A821V741_9NEOP</name>
<evidence type="ECO:0000256" key="10">
    <source>
        <dbReference type="PROSITE-ProRule" id="PRU00042"/>
    </source>
</evidence>
<evidence type="ECO:0000256" key="6">
    <source>
        <dbReference type="ARBA" id="ARBA00023015"/>
    </source>
</evidence>
<proteinExistence type="predicted"/>
<feature type="domain" description="C2H2-type" evidence="11">
    <location>
        <begin position="382"/>
        <end position="409"/>
    </location>
</feature>
<feature type="domain" description="C2H2-type" evidence="11">
    <location>
        <begin position="410"/>
        <end position="439"/>
    </location>
</feature>
<evidence type="ECO:0000313" key="12">
    <source>
        <dbReference type="EMBL" id="CAF4901859.1"/>
    </source>
</evidence>
<feature type="domain" description="C2H2-type" evidence="11">
    <location>
        <begin position="315"/>
        <end position="343"/>
    </location>
</feature>
<keyword evidence="8" id="KW-0804">Transcription</keyword>
<feature type="domain" description="C2H2-type" evidence="11">
    <location>
        <begin position="343"/>
        <end position="371"/>
    </location>
</feature>
<evidence type="ECO:0000259" key="11">
    <source>
        <dbReference type="PROSITE" id="PS50157"/>
    </source>
</evidence>
<keyword evidence="9" id="KW-0539">Nucleus</keyword>
<feature type="domain" description="C2H2-type" evidence="11">
    <location>
        <begin position="230"/>
        <end position="257"/>
    </location>
</feature>
<evidence type="ECO:0000256" key="5">
    <source>
        <dbReference type="ARBA" id="ARBA00022833"/>
    </source>
</evidence>
<dbReference type="GO" id="GO:0005634">
    <property type="term" value="C:nucleus"/>
    <property type="evidence" value="ECO:0007669"/>
    <property type="project" value="UniProtKB-SubCell"/>
</dbReference>
<keyword evidence="2" id="KW-0479">Metal-binding</keyword>
<dbReference type="SMART" id="SM00355">
    <property type="entry name" value="ZnF_C2H2"/>
    <property type="match status" value="11"/>
</dbReference>
<comment type="caution">
    <text evidence="12">The sequence shown here is derived from an EMBL/GenBank/DDBJ whole genome shotgun (WGS) entry which is preliminary data.</text>
</comment>
<evidence type="ECO:0000256" key="9">
    <source>
        <dbReference type="ARBA" id="ARBA00023242"/>
    </source>
</evidence>
<keyword evidence="6" id="KW-0805">Transcription regulation</keyword>
<evidence type="ECO:0000256" key="1">
    <source>
        <dbReference type="ARBA" id="ARBA00004123"/>
    </source>
</evidence>
<dbReference type="GO" id="GO:0000981">
    <property type="term" value="F:DNA-binding transcription factor activity, RNA polymerase II-specific"/>
    <property type="evidence" value="ECO:0007669"/>
    <property type="project" value="TreeGrafter"/>
</dbReference>
<keyword evidence="3" id="KW-0677">Repeat</keyword>
<evidence type="ECO:0000313" key="13">
    <source>
        <dbReference type="Proteomes" id="UP000663880"/>
    </source>
</evidence>
<dbReference type="OrthoDB" id="10018191at2759"/>
<keyword evidence="13" id="KW-1185">Reference proteome</keyword>
<accession>A0A821V741</accession>
<dbReference type="Pfam" id="PF00096">
    <property type="entry name" value="zf-C2H2"/>
    <property type="match status" value="5"/>
</dbReference>
<feature type="domain" description="C2H2-type" evidence="11">
    <location>
        <begin position="503"/>
        <end position="530"/>
    </location>
</feature>
<dbReference type="PANTHER" id="PTHR24394">
    <property type="entry name" value="ZINC FINGER PROTEIN"/>
    <property type="match status" value="1"/>
</dbReference>
<evidence type="ECO:0000256" key="4">
    <source>
        <dbReference type="ARBA" id="ARBA00022771"/>
    </source>
</evidence>
<dbReference type="Pfam" id="PF12171">
    <property type="entry name" value="zf-C2H2_jaz"/>
    <property type="match status" value="1"/>
</dbReference>
<organism evidence="12 13">
    <name type="scientific">Pieris macdunnoughi</name>
    <dbReference type="NCBI Taxonomy" id="345717"/>
    <lineage>
        <taxon>Eukaryota</taxon>
        <taxon>Metazoa</taxon>
        <taxon>Ecdysozoa</taxon>
        <taxon>Arthropoda</taxon>
        <taxon>Hexapoda</taxon>
        <taxon>Insecta</taxon>
        <taxon>Pterygota</taxon>
        <taxon>Neoptera</taxon>
        <taxon>Endopterygota</taxon>
        <taxon>Lepidoptera</taxon>
        <taxon>Glossata</taxon>
        <taxon>Ditrysia</taxon>
        <taxon>Papilionoidea</taxon>
        <taxon>Pieridae</taxon>
        <taxon>Pierinae</taxon>
        <taxon>Pieris</taxon>
    </lineage>
</organism>
<feature type="domain" description="C2H2-type" evidence="11">
    <location>
        <begin position="531"/>
        <end position="554"/>
    </location>
</feature>
<feature type="domain" description="C2H2-type" evidence="11">
    <location>
        <begin position="471"/>
        <end position="499"/>
    </location>
</feature>
<dbReference type="GO" id="GO:0003677">
    <property type="term" value="F:DNA binding"/>
    <property type="evidence" value="ECO:0007669"/>
    <property type="project" value="UniProtKB-KW"/>
</dbReference>
<dbReference type="InterPro" id="IPR022755">
    <property type="entry name" value="Znf_C2H2_jaz"/>
</dbReference>
<dbReference type="Gene3D" id="3.30.160.60">
    <property type="entry name" value="Classic Zinc Finger"/>
    <property type="match status" value="8"/>
</dbReference>
<dbReference type="GO" id="GO:0008270">
    <property type="term" value="F:zinc ion binding"/>
    <property type="evidence" value="ECO:0007669"/>
    <property type="project" value="UniProtKB-KW"/>
</dbReference>
<keyword evidence="5" id="KW-0862">Zinc</keyword>
<reference evidence="12" key="1">
    <citation type="submission" date="2021-02" db="EMBL/GenBank/DDBJ databases">
        <authorList>
            <person name="Steward A R."/>
        </authorList>
    </citation>
    <scope>NUCLEOTIDE SEQUENCE</scope>
</reference>
<dbReference type="FunFam" id="3.30.160.60:FF:000557">
    <property type="entry name" value="zinc finger and SCAN domain-containing protein 29"/>
    <property type="match status" value="1"/>
</dbReference>
<dbReference type="PROSITE" id="PS50157">
    <property type="entry name" value="ZINC_FINGER_C2H2_2"/>
    <property type="match status" value="10"/>
</dbReference>
<sequence>MNTLNPKSIVRCIGCLCEESVSTFKLKSELLRVVFQEDCLKLCYICKKLACNADLFVRTVQTNQLRLQSLINGSDITDLKIESHPILQLQTKIIDLDSHEIDELTPRIEQTSNIGVKLEKNDERDDEVCDEIQDGSDNNAECDLPLIKQEDVKDIKIELSFLDKDEMIKKCKKKVIKKKTARKKVESFNENTDDRTDETPNIILVNISTEDFMREREEMAKKNLYMAAKYKCKDCIKGFIYKEIYDKHMKLHLKSNGKYMCEICKQRMDSVEKLARHKKKHLIRYKCQECGIIRNNHSTIKDHYTSVHNKQNILYQCPDCSREFLTSGALRRHKHYRHKKNRITCDICLKSYVTKYYLRKHIQLQHSGDNSFSKWQESRCNYKCEECGKAFSAPSQLKNHMIKHSDTRSFYCVECNKTFKTEISLNQHLKTLPHVEYSELPLQCDQCDKRFRAKRDLANHMNRIHLGTKPYQCDKCEKGYADQWSLTEHIRYKHEGVVKPRKYPCTICDKVFKTNSTCKMHIRTHTGERPYKCTKCPASFSQSGILNTHVKLVHLKLTRDGRPKVSAIDKPRYDYN</sequence>
<keyword evidence="4 10" id="KW-0863">Zinc-finger</keyword>
<feature type="domain" description="C2H2-type" evidence="11">
    <location>
        <begin position="285"/>
        <end position="313"/>
    </location>
</feature>
<evidence type="ECO:0000256" key="2">
    <source>
        <dbReference type="ARBA" id="ARBA00022723"/>
    </source>
</evidence>
<comment type="subcellular location">
    <subcellularLocation>
        <location evidence="1">Nucleus</location>
    </subcellularLocation>
</comment>
<gene>
    <name evidence="12" type="ORF">PMACD_LOCUS11363</name>
</gene>
<dbReference type="FunFam" id="3.30.160.60:FF:001228">
    <property type="entry name" value="Zinc finger protein 236"/>
    <property type="match status" value="1"/>
</dbReference>
<evidence type="ECO:0000256" key="7">
    <source>
        <dbReference type="ARBA" id="ARBA00023125"/>
    </source>
</evidence>
<protein>
    <recommendedName>
        <fullName evidence="11">C2H2-type domain-containing protein</fullName>
    </recommendedName>
</protein>
<dbReference type="InterPro" id="IPR036236">
    <property type="entry name" value="Znf_C2H2_sf"/>
</dbReference>
<feature type="domain" description="C2H2-type" evidence="11">
    <location>
        <begin position="442"/>
        <end position="470"/>
    </location>
</feature>
<dbReference type="AlphaFoldDB" id="A0A821V741"/>
<evidence type="ECO:0000256" key="8">
    <source>
        <dbReference type="ARBA" id="ARBA00023163"/>
    </source>
</evidence>
<dbReference type="SUPFAM" id="SSF57667">
    <property type="entry name" value="beta-beta-alpha zinc fingers"/>
    <property type="match status" value="5"/>
</dbReference>
<dbReference type="Proteomes" id="UP000663880">
    <property type="component" value="Unassembled WGS sequence"/>
</dbReference>